<dbReference type="EMBL" id="LIAE01006751">
    <property type="protein sequence ID" value="PAV85658.1"/>
    <property type="molecule type" value="Genomic_DNA"/>
</dbReference>
<feature type="chain" id="PRO_5013507836" evidence="1">
    <location>
        <begin position="23"/>
        <end position="134"/>
    </location>
</feature>
<name>A0A2A2LHT4_9BILA</name>
<accession>A0A2A2LHT4</accession>
<keyword evidence="4" id="KW-1185">Reference proteome</keyword>
<gene>
    <name evidence="3" type="ORF">WR25_08264</name>
    <name evidence="2" type="ORF">WR25_10012</name>
</gene>
<reference evidence="3 4" key="1">
    <citation type="journal article" date="2017" name="Curr. Biol.">
        <title>Genome architecture and evolution of a unichromosomal asexual nematode.</title>
        <authorList>
            <person name="Fradin H."/>
            <person name="Zegar C."/>
            <person name="Gutwein M."/>
            <person name="Lucas J."/>
            <person name="Kovtun M."/>
            <person name="Corcoran D."/>
            <person name="Baugh L.R."/>
            <person name="Kiontke K."/>
            <person name="Gunsalus K."/>
            <person name="Fitch D.H."/>
            <person name="Piano F."/>
        </authorList>
    </citation>
    <scope>NUCLEOTIDE SEQUENCE [LARGE SCALE GENOMIC DNA]</scope>
    <source>
        <strain evidence="3">PF1309</strain>
    </source>
</reference>
<organism evidence="3 4">
    <name type="scientific">Diploscapter pachys</name>
    <dbReference type="NCBI Taxonomy" id="2018661"/>
    <lineage>
        <taxon>Eukaryota</taxon>
        <taxon>Metazoa</taxon>
        <taxon>Ecdysozoa</taxon>
        <taxon>Nematoda</taxon>
        <taxon>Chromadorea</taxon>
        <taxon>Rhabditida</taxon>
        <taxon>Rhabditina</taxon>
        <taxon>Rhabditomorpha</taxon>
        <taxon>Rhabditoidea</taxon>
        <taxon>Rhabditidae</taxon>
        <taxon>Diploscapter</taxon>
    </lineage>
</organism>
<comment type="caution">
    <text evidence="3">The sequence shown here is derived from an EMBL/GenBank/DDBJ whole genome shotgun (WGS) entry which is preliminary data.</text>
</comment>
<dbReference type="AlphaFoldDB" id="A0A2A2LHT4"/>
<feature type="signal peptide" evidence="1">
    <location>
        <begin position="1"/>
        <end position="22"/>
    </location>
</feature>
<dbReference type="Proteomes" id="UP000218231">
    <property type="component" value="Unassembled WGS sequence"/>
</dbReference>
<proteinExistence type="predicted"/>
<evidence type="ECO:0000313" key="3">
    <source>
        <dbReference type="EMBL" id="PAV85658.1"/>
    </source>
</evidence>
<dbReference type="EMBL" id="LIAE01007105">
    <property type="protein sequence ID" value="PAV81931.1"/>
    <property type="molecule type" value="Genomic_DNA"/>
</dbReference>
<keyword evidence="1" id="KW-0732">Signal</keyword>
<evidence type="ECO:0000313" key="4">
    <source>
        <dbReference type="Proteomes" id="UP000218231"/>
    </source>
</evidence>
<evidence type="ECO:0000256" key="1">
    <source>
        <dbReference type="SAM" id="SignalP"/>
    </source>
</evidence>
<protein>
    <submittedName>
        <fullName evidence="3">Uncharacterized protein</fullName>
    </submittedName>
</protein>
<sequence>MMDRSMFLFGAAFLALLYVANAGFCPMNQYLRCSLEKHDCECCEWNDKTECRSAKVVYATTWNPPKYRPKNKDPCAVGYKVQHGTGLTWCKSLCDEGKIYISLEKMGNLGRCHPPCWSKQDWHCDDTECKCIKE</sequence>
<evidence type="ECO:0000313" key="2">
    <source>
        <dbReference type="EMBL" id="PAV81931.1"/>
    </source>
</evidence>